<dbReference type="SFLD" id="SFLDS00001">
    <property type="entry name" value="Enolase"/>
    <property type="match status" value="1"/>
</dbReference>
<dbReference type="InterPro" id="IPR046945">
    <property type="entry name" value="RHMD-like"/>
</dbReference>
<dbReference type="GO" id="GO:0016052">
    <property type="term" value="P:carbohydrate catabolic process"/>
    <property type="evidence" value="ECO:0007669"/>
    <property type="project" value="TreeGrafter"/>
</dbReference>
<evidence type="ECO:0000256" key="7">
    <source>
        <dbReference type="ARBA" id="ARBA00067087"/>
    </source>
</evidence>
<comment type="cofactor">
    <cofactor evidence="1">
        <name>Mg(2+)</name>
        <dbReference type="ChEBI" id="CHEBI:18420"/>
    </cofactor>
</comment>
<keyword evidence="4" id="KW-0456">Lyase</keyword>
<dbReference type="SUPFAM" id="SSF54826">
    <property type="entry name" value="Enolase N-terminal domain-like"/>
    <property type="match status" value="1"/>
</dbReference>
<proteinExistence type="inferred from homology"/>
<comment type="similarity">
    <text evidence="5">Belongs to the mandelate racemase/muconate lactonizing enzyme family. RhamD subfamily.</text>
</comment>
<dbReference type="InterPro" id="IPR013341">
    <property type="entry name" value="Mandelate_racemase_N_dom"/>
</dbReference>
<dbReference type="AlphaFoldDB" id="A0A976B2N4"/>
<dbReference type="InterPro" id="IPR013342">
    <property type="entry name" value="Mandelate_racemase_C"/>
</dbReference>
<dbReference type="SUPFAM" id="SSF51604">
    <property type="entry name" value="Enolase C-terminal domain-like"/>
    <property type="match status" value="1"/>
</dbReference>
<keyword evidence="3" id="KW-0460">Magnesium</keyword>
<dbReference type="GO" id="GO:0050032">
    <property type="term" value="F:L-rhamnonate dehydratase activity"/>
    <property type="evidence" value="ECO:0007669"/>
    <property type="project" value="UniProtKB-EC"/>
</dbReference>
<dbReference type="SFLD" id="SFLDG00179">
    <property type="entry name" value="mandelate_racemase"/>
    <property type="match status" value="1"/>
</dbReference>
<dbReference type="Pfam" id="PF02746">
    <property type="entry name" value="MR_MLE_N"/>
    <property type="match status" value="1"/>
</dbReference>
<dbReference type="GO" id="GO:0000287">
    <property type="term" value="F:magnesium ion binding"/>
    <property type="evidence" value="ECO:0007669"/>
    <property type="project" value="TreeGrafter"/>
</dbReference>
<dbReference type="EMBL" id="OFTH01000046">
    <property type="protein sequence ID" value="SOZ72805.1"/>
    <property type="molecule type" value="Genomic_DNA"/>
</dbReference>
<evidence type="ECO:0000256" key="8">
    <source>
        <dbReference type="ARBA" id="ARBA00074351"/>
    </source>
</evidence>
<dbReference type="Pfam" id="PF13378">
    <property type="entry name" value="MR_MLE_C"/>
    <property type="match status" value="1"/>
</dbReference>
<accession>A0A976B2N4</accession>
<organism evidence="10 11">
    <name type="scientific">Cupriavidus taiwanensis</name>
    <dbReference type="NCBI Taxonomy" id="164546"/>
    <lineage>
        <taxon>Bacteria</taxon>
        <taxon>Pseudomonadati</taxon>
        <taxon>Pseudomonadota</taxon>
        <taxon>Betaproteobacteria</taxon>
        <taxon>Burkholderiales</taxon>
        <taxon>Burkholderiaceae</taxon>
        <taxon>Cupriavidus</taxon>
    </lineage>
</organism>
<evidence type="ECO:0000313" key="11">
    <source>
        <dbReference type="Proteomes" id="UP000256952"/>
    </source>
</evidence>
<dbReference type="PROSITE" id="PS00908">
    <property type="entry name" value="MR_MLE_1"/>
    <property type="match status" value="1"/>
</dbReference>
<dbReference type="InterPro" id="IPR034619">
    <property type="entry name" value="L-lyxonate_dehydratase"/>
</dbReference>
<evidence type="ECO:0000259" key="9">
    <source>
        <dbReference type="SMART" id="SM00922"/>
    </source>
</evidence>
<dbReference type="PANTHER" id="PTHR13794">
    <property type="entry name" value="ENOLASE SUPERFAMILY, MANDELATE RACEMASE"/>
    <property type="match status" value="1"/>
</dbReference>
<evidence type="ECO:0000256" key="4">
    <source>
        <dbReference type="ARBA" id="ARBA00023239"/>
    </source>
</evidence>
<feature type="domain" description="Mandelate racemase/muconate lactonizing enzyme C-terminal" evidence="9">
    <location>
        <begin position="180"/>
        <end position="283"/>
    </location>
</feature>
<keyword evidence="2" id="KW-0479">Metal-binding</keyword>
<dbReference type="InterPro" id="IPR029065">
    <property type="entry name" value="Enolase_C-like"/>
</dbReference>
<comment type="subunit">
    <text evidence="6">Homooctamer; tetramer of dimers.</text>
</comment>
<name>A0A976B2N4_9BURK</name>
<dbReference type="Gene3D" id="3.30.390.10">
    <property type="entry name" value="Enolase-like, N-terminal domain"/>
    <property type="match status" value="1"/>
</dbReference>
<comment type="caution">
    <text evidence="10">The sequence shown here is derived from an EMBL/GenBank/DDBJ whole genome shotgun (WGS) entry which is preliminary data.</text>
</comment>
<protein>
    <recommendedName>
        <fullName evidence="8">L-rhamnonate dehydratase</fullName>
        <ecNumber evidence="7">4.2.1.90</ecNumber>
    </recommendedName>
</protein>
<dbReference type="InterPro" id="IPR036849">
    <property type="entry name" value="Enolase-like_C_sf"/>
</dbReference>
<dbReference type="PANTHER" id="PTHR13794:SF58">
    <property type="entry name" value="MITOCHONDRIAL ENOLASE SUPERFAMILY MEMBER 1"/>
    <property type="match status" value="1"/>
</dbReference>
<dbReference type="InterPro" id="IPR029017">
    <property type="entry name" value="Enolase-like_N"/>
</dbReference>
<dbReference type="Proteomes" id="UP000256952">
    <property type="component" value="Chromosome CBM2613_b"/>
</dbReference>
<dbReference type="EC" id="4.2.1.90" evidence="7"/>
<dbReference type="Gene3D" id="3.20.20.120">
    <property type="entry name" value="Enolase-like C-terminal domain"/>
    <property type="match status" value="1"/>
</dbReference>
<reference evidence="10 11" key="1">
    <citation type="submission" date="2018-01" db="EMBL/GenBank/DDBJ databases">
        <authorList>
            <person name="Clerissi C."/>
        </authorList>
    </citation>
    <scope>NUCLEOTIDE SEQUENCE [LARGE SCALE GENOMIC DNA]</scope>
    <source>
        <strain evidence="10">Cupriavidus taiwanensis STM 8556</strain>
    </source>
</reference>
<dbReference type="SMART" id="SM00922">
    <property type="entry name" value="MR_MLE"/>
    <property type="match status" value="1"/>
</dbReference>
<evidence type="ECO:0000256" key="6">
    <source>
        <dbReference type="ARBA" id="ARBA00063011"/>
    </source>
</evidence>
<gene>
    <name evidence="10" type="ORF">CBM2613_B40064</name>
</gene>
<dbReference type="InterPro" id="IPR018110">
    <property type="entry name" value="Mandel_Rmase/mucon_lact_enz_CS"/>
</dbReference>
<dbReference type="GO" id="GO:0009063">
    <property type="term" value="P:amino acid catabolic process"/>
    <property type="evidence" value="ECO:0007669"/>
    <property type="project" value="InterPro"/>
</dbReference>
<dbReference type="InterPro" id="IPR023444">
    <property type="entry name" value="L-Rhamnon_dehydrat"/>
</dbReference>
<evidence type="ECO:0000256" key="1">
    <source>
        <dbReference type="ARBA" id="ARBA00001946"/>
    </source>
</evidence>
<dbReference type="SFLD" id="SFLDF00554">
    <property type="entry name" value="L-lyxonate_dehydratase"/>
    <property type="match status" value="1"/>
</dbReference>
<evidence type="ECO:0000256" key="2">
    <source>
        <dbReference type="ARBA" id="ARBA00022723"/>
    </source>
</evidence>
<evidence type="ECO:0000313" key="10">
    <source>
        <dbReference type="EMBL" id="SOZ72805.1"/>
    </source>
</evidence>
<evidence type="ECO:0000256" key="5">
    <source>
        <dbReference type="ARBA" id="ARBA00061339"/>
    </source>
</evidence>
<evidence type="ECO:0000256" key="3">
    <source>
        <dbReference type="ARBA" id="ARBA00022842"/>
    </source>
</evidence>
<sequence length="412" mass="46476">MTAPRRGRGAFVPTHRHQELKLKITNVRARVFEWKGKTVPPQAHFCTNATDILYERGDAMGSFRFHGWMVVEIETDTGLVGIGNCALAPRVAKQIVDQYLAPVVIGQDPFDNEYLWQKMYRRTHAWGRKGIGMAAISAVDIALWDLMGKAVGKPVFKLLGGRTKEKIWCYASKLYNNDDRDAFLAEAQGYLDQGFTAMKMRFGYGPKDGPAGMQKNLEQVRLLRELVGDGVDIMLECYMGWTLEYARRMLPRLAEFNPRWLEEPVIADDIEGYVELKKASPFPISGGEHEFTSYGFKDLLERRAVDVIQYDTNRVGGITAAQKINAMAEAWSVPVIPHAGQMHNYHLTMASTASPMAEYFPVHDVEVGNELFYYIFKGDPAPDNGYLQLDDNLPGLGLELNQAYFDQFDILG</sequence>
<dbReference type="CDD" id="cd03327">
    <property type="entry name" value="MR_like_2"/>
    <property type="match status" value="1"/>
</dbReference>
<dbReference type="FunFam" id="3.20.20.120:FF:000005">
    <property type="entry name" value="Putative L-rhamnonate dehydratase"/>
    <property type="match status" value="1"/>
</dbReference>